<comment type="cofactor">
    <cofactor evidence="1">
        <name>Mg(2+)</name>
        <dbReference type="ChEBI" id="CHEBI:18420"/>
    </cofactor>
</comment>
<dbReference type="Gene3D" id="1.10.150.20">
    <property type="entry name" value="5' to 3' exonuclease, C-terminal subdomain"/>
    <property type="match status" value="1"/>
</dbReference>
<dbReference type="GO" id="GO:0008821">
    <property type="term" value="F:crossover junction DNA endonuclease activity"/>
    <property type="evidence" value="ECO:0007669"/>
    <property type="project" value="UniProtKB-ARBA"/>
</dbReference>
<dbReference type="PANTHER" id="PTHR11081:SF70">
    <property type="entry name" value="FLAP ENDONUCLEASE GEN HOMOLOG 1"/>
    <property type="match status" value="1"/>
</dbReference>
<evidence type="ECO:0000256" key="5">
    <source>
        <dbReference type="ARBA" id="ARBA00022763"/>
    </source>
</evidence>
<dbReference type="GO" id="GO:0046872">
    <property type="term" value="F:metal ion binding"/>
    <property type="evidence" value="ECO:0007669"/>
    <property type="project" value="UniProtKB-KW"/>
</dbReference>
<evidence type="ECO:0000256" key="6">
    <source>
        <dbReference type="ARBA" id="ARBA00022801"/>
    </source>
</evidence>
<evidence type="ECO:0000259" key="12">
    <source>
        <dbReference type="SMART" id="SM00485"/>
    </source>
</evidence>
<dbReference type="Gene3D" id="3.40.50.1010">
    <property type="entry name" value="5'-nuclease"/>
    <property type="match status" value="1"/>
</dbReference>
<evidence type="ECO:0000313" key="13">
    <source>
        <dbReference type="EMBL" id="JAC87549.1"/>
    </source>
</evidence>
<dbReference type="PANTHER" id="PTHR11081">
    <property type="entry name" value="FLAP ENDONUCLEASE FAMILY MEMBER"/>
    <property type="match status" value="1"/>
</dbReference>
<evidence type="ECO:0000256" key="9">
    <source>
        <dbReference type="ARBA" id="ARBA00023242"/>
    </source>
</evidence>
<keyword evidence="8" id="KW-0234">DNA repair</keyword>
<dbReference type="GO" id="GO:0000400">
    <property type="term" value="F:four-way junction DNA binding"/>
    <property type="evidence" value="ECO:0007669"/>
    <property type="project" value="UniProtKB-ARBA"/>
</dbReference>
<evidence type="ECO:0000256" key="1">
    <source>
        <dbReference type="ARBA" id="ARBA00001946"/>
    </source>
</evidence>
<dbReference type="SUPFAM" id="SSF47807">
    <property type="entry name" value="5' to 3' exonuclease, C-terminal subdomain"/>
    <property type="match status" value="1"/>
</dbReference>
<protein>
    <submittedName>
        <fullName evidence="13">Putative flap endonuclease gen-like protein</fullName>
    </submittedName>
</protein>
<accession>A0A069DZ33</accession>
<keyword evidence="9" id="KW-0539">Nucleus</keyword>
<dbReference type="InterPro" id="IPR008918">
    <property type="entry name" value="HhH2"/>
</dbReference>
<evidence type="ECO:0000256" key="7">
    <source>
        <dbReference type="ARBA" id="ARBA00022842"/>
    </source>
</evidence>
<dbReference type="SMART" id="SM00484">
    <property type="entry name" value="XPGI"/>
    <property type="match status" value="1"/>
</dbReference>
<proteinExistence type="evidence at transcript level"/>
<keyword evidence="7" id="KW-0460">Magnesium</keyword>
<dbReference type="EMBL" id="GBGD01001340">
    <property type="protein sequence ID" value="JAC87549.1"/>
    <property type="molecule type" value="mRNA"/>
</dbReference>
<comment type="similarity">
    <text evidence="10">Belongs to the XPG/RAD2 endonuclease family. GEN subfamily.</text>
</comment>
<organism evidence="13">
    <name type="scientific">Panstrongylus megistus</name>
    <dbReference type="NCBI Taxonomy" id="65343"/>
    <lineage>
        <taxon>Eukaryota</taxon>
        <taxon>Metazoa</taxon>
        <taxon>Ecdysozoa</taxon>
        <taxon>Arthropoda</taxon>
        <taxon>Hexapoda</taxon>
        <taxon>Insecta</taxon>
        <taxon>Pterygota</taxon>
        <taxon>Neoptera</taxon>
        <taxon>Paraneoptera</taxon>
        <taxon>Hemiptera</taxon>
        <taxon>Heteroptera</taxon>
        <taxon>Panheteroptera</taxon>
        <taxon>Cimicomorpha</taxon>
        <taxon>Reduviidae</taxon>
        <taxon>Triatominae</taxon>
        <taxon>Panstrongylus</taxon>
    </lineage>
</organism>
<dbReference type="PRINTS" id="PR00853">
    <property type="entry name" value="XPGRADSUPER"/>
</dbReference>
<dbReference type="GO" id="GO:0017108">
    <property type="term" value="F:5'-flap endonuclease activity"/>
    <property type="evidence" value="ECO:0007669"/>
    <property type="project" value="UniProtKB-ARBA"/>
</dbReference>
<dbReference type="SUPFAM" id="SSF88723">
    <property type="entry name" value="PIN domain-like"/>
    <property type="match status" value="1"/>
</dbReference>
<evidence type="ECO:0000256" key="2">
    <source>
        <dbReference type="ARBA" id="ARBA00022722"/>
    </source>
</evidence>
<dbReference type="AlphaFoldDB" id="A0A069DZ33"/>
<keyword evidence="5" id="KW-0227">DNA damage</keyword>
<reference evidence="13" key="1">
    <citation type="journal article" date="2015" name="J. Med. Entomol.">
        <title>A Deep Insight Into the Sialotranscriptome of the Chagas Disease Vector, Panstrongylus megistus (Hemiptera: Heteroptera).</title>
        <authorList>
            <person name="Ribeiro J.M."/>
            <person name="Schwarz A."/>
            <person name="Francischetti I.M."/>
        </authorList>
    </citation>
    <scope>NUCLEOTIDE SEQUENCE</scope>
    <source>
        <tissue evidence="13">Salivary glands</tissue>
    </source>
</reference>
<feature type="domain" description="XPG N-terminal" evidence="12">
    <location>
        <begin position="1"/>
        <end position="94"/>
    </location>
</feature>
<dbReference type="GO" id="GO:0006281">
    <property type="term" value="P:DNA repair"/>
    <property type="evidence" value="ECO:0007669"/>
    <property type="project" value="UniProtKB-KW"/>
</dbReference>
<keyword evidence="2" id="KW-0540">Nuclease</keyword>
<keyword evidence="4 13" id="KW-0255">Endonuclease</keyword>
<dbReference type="SMART" id="SM00279">
    <property type="entry name" value="HhH2"/>
    <property type="match status" value="1"/>
</dbReference>
<name>A0A069DZ33_9HEMI</name>
<dbReference type="InterPro" id="IPR006084">
    <property type="entry name" value="XPG/Rad2"/>
</dbReference>
<evidence type="ECO:0000256" key="8">
    <source>
        <dbReference type="ARBA" id="ARBA00023204"/>
    </source>
</evidence>
<dbReference type="Pfam" id="PF00752">
    <property type="entry name" value="XPG_N"/>
    <property type="match status" value="1"/>
</dbReference>
<evidence type="ECO:0000256" key="10">
    <source>
        <dbReference type="ARBA" id="ARBA00038112"/>
    </source>
</evidence>
<dbReference type="FunFam" id="1.10.150.20:FF:000030">
    <property type="entry name" value="Flap endonuclease GEN-like 1"/>
    <property type="match status" value="1"/>
</dbReference>
<keyword evidence="6" id="KW-0378">Hydrolase</keyword>
<keyword evidence="3" id="KW-0479">Metal-binding</keyword>
<dbReference type="CDD" id="cd09869">
    <property type="entry name" value="PIN_GEN1"/>
    <property type="match status" value="1"/>
</dbReference>
<sequence length="474" mass="53906">MGVKDLWSILSPVCEKKSLWELQDQTIAIDLSAWICDSQCLNKQPQVNMYLRNLFFRTSYLLLLGVKPVFILEGKAPDLKANTIKNRLNKNSSSVNGSQPNKGVNRSRLKSLQRQCTELLSYLGLTCIEAPGEAEAFCAHLNKQGLVHGVITQDSDAFLYGAREVYRNFQMAPKYSCDVYSMDKIEEKLALSRTKLIGFSILCGSDYNNGIKNVGKETALKFLTSVPDELLFQRFLLWKHDATYFSKNQAPLSKEMEIEVAIGEKALLDENFPNLDVIAEFNSEPNSLRLEYSWDKPQLRKFLLLANKKLMWDEEYSMKKMAPLLGRWHLENNGANCNITVASIGTAQGKDSCYKVTWDLPGIVTTERKDLVKKVYPHLVAEYEENRATKTRKLQKRGRKQNSEMEDELVIRKVTTKSTLLDFYIPDRLNIDGSASNRNLILSDDNYLNLSGIIENIVTRPNSNPAINHLSKLL</sequence>
<dbReference type="InterPro" id="IPR036279">
    <property type="entry name" value="5-3_exonuclease_C_sf"/>
</dbReference>
<dbReference type="SMART" id="SM00485">
    <property type="entry name" value="XPGN"/>
    <property type="match status" value="1"/>
</dbReference>
<feature type="domain" description="XPG-I" evidence="11">
    <location>
        <begin position="121"/>
        <end position="191"/>
    </location>
</feature>
<dbReference type="Pfam" id="PF00867">
    <property type="entry name" value="XPG_I"/>
    <property type="match status" value="1"/>
</dbReference>
<evidence type="ECO:0000256" key="4">
    <source>
        <dbReference type="ARBA" id="ARBA00022759"/>
    </source>
</evidence>
<dbReference type="InterPro" id="IPR029060">
    <property type="entry name" value="PIN-like_dom_sf"/>
</dbReference>
<dbReference type="InterPro" id="IPR006085">
    <property type="entry name" value="XPG_DNA_repair_N"/>
</dbReference>
<evidence type="ECO:0000256" key="3">
    <source>
        <dbReference type="ARBA" id="ARBA00022723"/>
    </source>
</evidence>
<dbReference type="InterPro" id="IPR006086">
    <property type="entry name" value="XPG-I_dom"/>
</dbReference>
<evidence type="ECO:0000259" key="11">
    <source>
        <dbReference type="SMART" id="SM00484"/>
    </source>
</evidence>